<gene>
    <name evidence="2" type="ORF">VNO77_35809</name>
</gene>
<keyword evidence="1" id="KW-1133">Transmembrane helix</keyword>
<name>A0AAN9PXB7_CANGL</name>
<keyword evidence="1" id="KW-0472">Membrane</keyword>
<evidence type="ECO:0000313" key="3">
    <source>
        <dbReference type="Proteomes" id="UP001367508"/>
    </source>
</evidence>
<comment type="caution">
    <text evidence="2">The sequence shown here is derived from an EMBL/GenBank/DDBJ whole genome shotgun (WGS) entry which is preliminary data.</text>
</comment>
<feature type="transmembrane region" description="Helical" evidence="1">
    <location>
        <begin position="90"/>
        <end position="111"/>
    </location>
</feature>
<evidence type="ECO:0000256" key="1">
    <source>
        <dbReference type="SAM" id="Phobius"/>
    </source>
</evidence>
<organism evidence="2 3">
    <name type="scientific">Canavalia gladiata</name>
    <name type="common">Sword bean</name>
    <name type="synonym">Dolichos gladiatus</name>
    <dbReference type="NCBI Taxonomy" id="3824"/>
    <lineage>
        <taxon>Eukaryota</taxon>
        <taxon>Viridiplantae</taxon>
        <taxon>Streptophyta</taxon>
        <taxon>Embryophyta</taxon>
        <taxon>Tracheophyta</taxon>
        <taxon>Spermatophyta</taxon>
        <taxon>Magnoliopsida</taxon>
        <taxon>eudicotyledons</taxon>
        <taxon>Gunneridae</taxon>
        <taxon>Pentapetalae</taxon>
        <taxon>rosids</taxon>
        <taxon>fabids</taxon>
        <taxon>Fabales</taxon>
        <taxon>Fabaceae</taxon>
        <taxon>Papilionoideae</taxon>
        <taxon>50 kb inversion clade</taxon>
        <taxon>NPAAA clade</taxon>
        <taxon>indigoferoid/millettioid clade</taxon>
        <taxon>Phaseoleae</taxon>
        <taxon>Canavalia</taxon>
    </lineage>
</organism>
<dbReference type="EMBL" id="JAYMYQ010000009">
    <property type="protein sequence ID" value="KAK7312153.1"/>
    <property type="molecule type" value="Genomic_DNA"/>
</dbReference>
<dbReference type="Proteomes" id="UP001367508">
    <property type="component" value="Unassembled WGS sequence"/>
</dbReference>
<keyword evidence="1" id="KW-0812">Transmembrane</keyword>
<protein>
    <recommendedName>
        <fullName evidence="4">Transmembrane protein</fullName>
    </recommendedName>
</protein>
<sequence>MDIGRNGMEKAFFPIASSGHCDSVNLILLYGFNFVSISKEFYLYFLTRIISQDLTIFIHKRSLIEPDLAKGPHKCRLHFVRLGMRPIPPLYMTSKFRLFLLSVAVATFILVSRSQKYQYHEQSNQTMDVPDMDMKGKP</sequence>
<reference evidence="2 3" key="1">
    <citation type="submission" date="2024-01" db="EMBL/GenBank/DDBJ databases">
        <title>The genomes of 5 underutilized Papilionoideae crops provide insights into root nodulation and disease resistanc.</title>
        <authorList>
            <person name="Jiang F."/>
        </authorList>
    </citation>
    <scope>NUCLEOTIDE SEQUENCE [LARGE SCALE GENOMIC DNA]</scope>
    <source>
        <strain evidence="2">LVBAO_FW01</strain>
        <tissue evidence="2">Leaves</tissue>
    </source>
</reference>
<evidence type="ECO:0008006" key="4">
    <source>
        <dbReference type="Google" id="ProtNLM"/>
    </source>
</evidence>
<proteinExistence type="predicted"/>
<evidence type="ECO:0000313" key="2">
    <source>
        <dbReference type="EMBL" id="KAK7312153.1"/>
    </source>
</evidence>
<accession>A0AAN9PXB7</accession>
<dbReference type="AlphaFoldDB" id="A0AAN9PXB7"/>
<keyword evidence="3" id="KW-1185">Reference proteome</keyword>